<dbReference type="EMBL" id="CAACVJ010000072">
    <property type="protein sequence ID" value="VEP12746.1"/>
    <property type="molecule type" value="Genomic_DNA"/>
</dbReference>
<evidence type="ECO:0000313" key="9">
    <source>
        <dbReference type="Proteomes" id="UP000320055"/>
    </source>
</evidence>
<dbReference type="PANTHER" id="PTHR38107">
    <property type="match status" value="1"/>
</dbReference>
<evidence type="ECO:0000313" key="8">
    <source>
        <dbReference type="EMBL" id="VEP12746.1"/>
    </source>
</evidence>
<keyword evidence="4 7" id="KW-0378">Hydrolase</keyword>
<keyword evidence="6 7" id="KW-0326">Glycosidase</keyword>
<dbReference type="AlphaFoldDB" id="A0A563VMR6"/>
<dbReference type="Gene3D" id="1.10.530.40">
    <property type="match status" value="1"/>
</dbReference>
<dbReference type="GO" id="GO:0003796">
    <property type="term" value="F:lysozyme activity"/>
    <property type="evidence" value="ECO:0007669"/>
    <property type="project" value="UniProtKB-EC"/>
</dbReference>
<dbReference type="PANTHER" id="PTHR38107:SF3">
    <property type="entry name" value="LYSOZYME RRRD-RELATED"/>
    <property type="match status" value="1"/>
</dbReference>
<evidence type="ECO:0000256" key="4">
    <source>
        <dbReference type="ARBA" id="ARBA00022801"/>
    </source>
</evidence>
<sequence length="209" mass="23176">MSYDTDFSRINSRNVSGELNAIANNDPVTALLDEKSKVEVKTTTKPQSPLISNSTIALVKEFEGFRSAAYLDTDGTPIIGYGQSRIDGRKVRLGDYISYPVADAALKAELKTIQKEILSVIKVNLNSNQLGAVTSLAFNTGVHSIKKSTLVRKINQQDYNGAAKEFLRWDKGKIRGQLVRIQGLTRRRNREKQLFLTPTTPSVAFVQES</sequence>
<organism evidence="8 9">
    <name type="scientific">Hyella patelloides LEGE 07179</name>
    <dbReference type="NCBI Taxonomy" id="945734"/>
    <lineage>
        <taxon>Bacteria</taxon>
        <taxon>Bacillati</taxon>
        <taxon>Cyanobacteriota</taxon>
        <taxon>Cyanophyceae</taxon>
        <taxon>Pleurocapsales</taxon>
        <taxon>Hyellaceae</taxon>
        <taxon>Hyella</taxon>
    </lineage>
</organism>
<evidence type="ECO:0000256" key="6">
    <source>
        <dbReference type="ARBA" id="ARBA00023295"/>
    </source>
</evidence>
<dbReference type="EC" id="3.2.1.17" evidence="7"/>
<dbReference type="GO" id="GO:0042742">
    <property type="term" value="P:defense response to bacterium"/>
    <property type="evidence" value="ECO:0007669"/>
    <property type="project" value="UniProtKB-KW"/>
</dbReference>
<dbReference type="InterPro" id="IPR023346">
    <property type="entry name" value="Lysozyme-like_dom_sf"/>
</dbReference>
<dbReference type="SUPFAM" id="SSF53955">
    <property type="entry name" value="Lysozyme-like"/>
    <property type="match status" value="1"/>
</dbReference>
<dbReference type="InterPro" id="IPR033907">
    <property type="entry name" value="Endolysin_autolysin"/>
</dbReference>
<dbReference type="GO" id="GO:0009253">
    <property type="term" value="P:peptidoglycan catabolic process"/>
    <property type="evidence" value="ECO:0007669"/>
    <property type="project" value="InterPro"/>
</dbReference>
<dbReference type="CDD" id="cd00737">
    <property type="entry name" value="lyz_endolysin_autolysin"/>
    <property type="match status" value="1"/>
</dbReference>
<proteinExistence type="inferred from homology"/>
<protein>
    <recommendedName>
        <fullName evidence="7">Lysozyme</fullName>
        <ecNumber evidence="7">3.2.1.17</ecNumber>
    </recommendedName>
</protein>
<dbReference type="GO" id="GO:0016998">
    <property type="term" value="P:cell wall macromolecule catabolic process"/>
    <property type="evidence" value="ECO:0007669"/>
    <property type="project" value="InterPro"/>
</dbReference>
<dbReference type="Proteomes" id="UP000320055">
    <property type="component" value="Unassembled WGS sequence"/>
</dbReference>
<dbReference type="HAMAP" id="MF_04110">
    <property type="entry name" value="ENDOLYSIN_T4"/>
    <property type="match status" value="1"/>
</dbReference>
<keyword evidence="5" id="KW-1035">Host cytoplasm</keyword>
<evidence type="ECO:0000256" key="7">
    <source>
        <dbReference type="RuleBase" id="RU003788"/>
    </source>
</evidence>
<dbReference type="Pfam" id="PF00959">
    <property type="entry name" value="Phage_lysozyme"/>
    <property type="match status" value="1"/>
</dbReference>
<evidence type="ECO:0000256" key="1">
    <source>
        <dbReference type="ARBA" id="ARBA00000632"/>
    </source>
</evidence>
<accession>A0A563VMR6</accession>
<dbReference type="InterPro" id="IPR023347">
    <property type="entry name" value="Lysozyme_dom_sf"/>
</dbReference>
<gene>
    <name evidence="8" type="ORF">H1P_1630002</name>
</gene>
<name>A0A563VMR6_9CYAN</name>
<keyword evidence="3 7" id="KW-0081">Bacteriolytic enzyme</keyword>
<keyword evidence="2 7" id="KW-0929">Antimicrobial</keyword>
<comment type="catalytic activity">
    <reaction evidence="1 7">
        <text>Hydrolysis of (1-&gt;4)-beta-linkages between N-acetylmuramic acid and N-acetyl-D-glucosamine residues in a peptidoglycan and between N-acetyl-D-glucosamine residues in chitodextrins.</text>
        <dbReference type="EC" id="3.2.1.17"/>
    </reaction>
</comment>
<dbReference type="InterPro" id="IPR002196">
    <property type="entry name" value="Glyco_hydro_24"/>
</dbReference>
<comment type="similarity">
    <text evidence="7">Belongs to the glycosyl hydrolase 24 family.</text>
</comment>
<keyword evidence="9" id="KW-1185">Reference proteome</keyword>
<dbReference type="GO" id="GO:0031640">
    <property type="term" value="P:killing of cells of another organism"/>
    <property type="evidence" value="ECO:0007669"/>
    <property type="project" value="UniProtKB-KW"/>
</dbReference>
<dbReference type="InterPro" id="IPR051018">
    <property type="entry name" value="Bacteriophage_GH24"/>
</dbReference>
<evidence type="ECO:0000256" key="2">
    <source>
        <dbReference type="ARBA" id="ARBA00022529"/>
    </source>
</evidence>
<evidence type="ECO:0000256" key="3">
    <source>
        <dbReference type="ARBA" id="ARBA00022638"/>
    </source>
</evidence>
<evidence type="ECO:0000256" key="5">
    <source>
        <dbReference type="ARBA" id="ARBA00023200"/>
    </source>
</evidence>
<dbReference type="InterPro" id="IPR034690">
    <property type="entry name" value="Endolysin_T4_type"/>
</dbReference>
<reference evidence="8 9" key="1">
    <citation type="submission" date="2019-01" db="EMBL/GenBank/DDBJ databases">
        <authorList>
            <person name="Brito A."/>
        </authorList>
    </citation>
    <scope>NUCLEOTIDE SEQUENCE [LARGE SCALE GENOMIC DNA]</scope>
    <source>
        <strain evidence="8">1</strain>
    </source>
</reference>